<dbReference type="AlphaFoldDB" id="A0A0D2PK78"/>
<dbReference type="Gene3D" id="3.90.1150.10">
    <property type="entry name" value="Aspartate Aminotransferase, domain 1"/>
    <property type="match status" value="1"/>
</dbReference>
<dbReference type="OrthoDB" id="10264306at2759"/>
<sequence length="450" mass="48921">MGGALYPESLIKVHTDFLKHSILGNTHSVSNSSKLSLKCADEARLAVLTHFRASSEYTVIFTANASGALKLVAESFPFASGSNLVIGADSHNSVHGIREFATFKGGRTVYIPSTPQGGVDIPTAKNILLRNRPQSKELSPSLFVLTSQSNISNSKTPLSITNYASSLGYYTMVDAAALAATSVVHISEYPIDAMAISFYKMFGYPTGVGALIVKKSFLEQLKRPWFAGGTVDVVQVPGNIVTKAKLPHEQFEDGTINYVQLPAITNGLRFLSAYLPFLPLRLSSLLMYLTSSLSQLRHETSGRPVVQILSRIPTRRLRSVGEQADTGSILALLFFDASGALIPNSFIEFAATTQNISLRTGCMCNPGGAAAILGIEEDMRRLYPGVTLADFEDKMGRELGVVRISLGLASNFQDVWRVIKFAESIAQEKPLQTMWDQWTKFKAPQVGQAM</sequence>
<gene>
    <name evidence="2" type="ORF">HYPSUDRAFT_128646</name>
</gene>
<dbReference type="Proteomes" id="UP000054270">
    <property type="component" value="Unassembled WGS sequence"/>
</dbReference>
<dbReference type="InterPro" id="IPR015422">
    <property type="entry name" value="PyrdxlP-dep_Trfase_small"/>
</dbReference>
<protein>
    <recommendedName>
        <fullName evidence="1">Aminotransferase class V domain-containing protein</fullName>
    </recommendedName>
</protein>
<dbReference type="InterPro" id="IPR015424">
    <property type="entry name" value="PyrdxlP-dep_Trfase"/>
</dbReference>
<dbReference type="SUPFAM" id="SSF53383">
    <property type="entry name" value="PLP-dependent transferases"/>
    <property type="match status" value="1"/>
</dbReference>
<evidence type="ECO:0000313" key="3">
    <source>
        <dbReference type="Proteomes" id="UP000054270"/>
    </source>
</evidence>
<dbReference type="Pfam" id="PF00266">
    <property type="entry name" value="Aminotran_5"/>
    <property type="match status" value="1"/>
</dbReference>
<dbReference type="PANTHER" id="PTHR14237">
    <property type="entry name" value="MOLYBDOPTERIN COFACTOR SULFURASE MOSC"/>
    <property type="match status" value="1"/>
</dbReference>
<dbReference type="STRING" id="945553.A0A0D2PK78"/>
<dbReference type="OMA" id="NHNSAHG"/>
<accession>A0A0D2PK78</accession>
<evidence type="ECO:0000313" key="2">
    <source>
        <dbReference type="EMBL" id="KJA28786.1"/>
    </source>
</evidence>
<dbReference type="GO" id="GO:0008265">
    <property type="term" value="F:molybdenum cofactor sulfurtransferase activity"/>
    <property type="evidence" value="ECO:0007669"/>
    <property type="project" value="TreeGrafter"/>
</dbReference>
<dbReference type="InterPro" id="IPR000192">
    <property type="entry name" value="Aminotrans_V_dom"/>
</dbReference>
<proteinExistence type="predicted"/>
<feature type="domain" description="Aminotransferase class V" evidence="1">
    <location>
        <begin position="4"/>
        <end position="273"/>
    </location>
</feature>
<reference evidence="3" key="1">
    <citation type="submission" date="2014-04" db="EMBL/GenBank/DDBJ databases">
        <title>Evolutionary Origins and Diversification of the Mycorrhizal Mutualists.</title>
        <authorList>
            <consortium name="DOE Joint Genome Institute"/>
            <consortium name="Mycorrhizal Genomics Consortium"/>
            <person name="Kohler A."/>
            <person name="Kuo A."/>
            <person name="Nagy L.G."/>
            <person name="Floudas D."/>
            <person name="Copeland A."/>
            <person name="Barry K.W."/>
            <person name="Cichocki N."/>
            <person name="Veneault-Fourrey C."/>
            <person name="LaButti K."/>
            <person name="Lindquist E.A."/>
            <person name="Lipzen A."/>
            <person name="Lundell T."/>
            <person name="Morin E."/>
            <person name="Murat C."/>
            <person name="Riley R."/>
            <person name="Ohm R."/>
            <person name="Sun H."/>
            <person name="Tunlid A."/>
            <person name="Henrissat B."/>
            <person name="Grigoriev I.V."/>
            <person name="Hibbett D.S."/>
            <person name="Martin F."/>
        </authorList>
    </citation>
    <scope>NUCLEOTIDE SEQUENCE [LARGE SCALE GENOMIC DNA]</scope>
    <source>
        <strain evidence="3">FD-334 SS-4</strain>
    </source>
</reference>
<organism evidence="2 3">
    <name type="scientific">Hypholoma sublateritium (strain FD-334 SS-4)</name>
    <dbReference type="NCBI Taxonomy" id="945553"/>
    <lineage>
        <taxon>Eukaryota</taxon>
        <taxon>Fungi</taxon>
        <taxon>Dikarya</taxon>
        <taxon>Basidiomycota</taxon>
        <taxon>Agaricomycotina</taxon>
        <taxon>Agaricomycetes</taxon>
        <taxon>Agaricomycetidae</taxon>
        <taxon>Agaricales</taxon>
        <taxon>Agaricineae</taxon>
        <taxon>Strophariaceae</taxon>
        <taxon>Hypholoma</taxon>
    </lineage>
</organism>
<keyword evidence="3" id="KW-1185">Reference proteome</keyword>
<name>A0A0D2PK78_HYPSF</name>
<dbReference type="Gene3D" id="3.40.640.10">
    <property type="entry name" value="Type I PLP-dependent aspartate aminotransferase-like (Major domain)"/>
    <property type="match status" value="1"/>
</dbReference>
<dbReference type="GO" id="GO:0043545">
    <property type="term" value="P:molybdopterin cofactor metabolic process"/>
    <property type="evidence" value="ECO:0007669"/>
    <property type="project" value="TreeGrafter"/>
</dbReference>
<dbReference type="InterPro" id="IPR015421">
    <property type="entry name" value="PyrdxlP-dep_Trfase_major"/>
</dbReference>
<dbReference type="EMBL" id="KN817520">
    <property type="protein sequence ID" value="KJA28786.1"/>
    <property type="molecule type" value="Genomic_DNA"/>
</dbReference>
<evidence type="ECO:0000259" key="1">
    <source>
        <dbReference type="Pfam" id="PF00266"/>
    </source>
</evidence>
<dbReference type="PANTHER" id="PTHR14237:SF80">
    <property type="entry name" value="MOLYBDENUM COFACTOR SULFURASE"/>
    <property type="match status" value="1"/>
</dbReference>